<protein>
    <submittedName>
        <fullName evidence="5">Helix-turn-helix transcriptional regulator</fullName>
    </submittedName>
</protein>
<evidence type="ECO:0000256" key="2">
    <source>
        <dbReference type="ARBA" id="ARBA00023125"/>
    </source>
</evidence>
<name>A0ABX6Q7K0_PAEBA</name>
<evidence type="ECO:0000259" key="4">
    <source>
        <dbReference type="PROSITE" id="PS01124"/>
    </source>
</evidence>
<feature type="domain" description="HTH araC/xylS-type" evidence="4">
    <location>
        <begin position="148"/>
        <end position="246"/>
    </location>
</feature>
<dbReference type="InterPro" id="IPR009057">
    <property type="entry name" value="Homeodomain-like_sf"/>
</dbReference>
<dbReference type="InterPro" id="IPR020449">
    <property type="entry name" value="Tscrpt_reg_AraC-type_HTH"/>
</dbReference>
<dbReference type="RefSeq" id="WP_110898095.1">
    <property type="nucleotide sequence ID" value="NZ_CP054614.1"/>
</dbReference>
<evidence type="ECO:0000256" key="3">
    <source>
        <dbReference type="ARBA" id="ARBA00023163"/>
    </source>
</evidence>
<dbReference type="Pfam" id="PF12833">
    <property type="entry name" value="HTH_18"/>
    <property type="match status" value="1"/>
</dbReference>
<dbReference type="Gene3D" id="1.10.10.60">
    <property type="entry name" value="Homeodomain-like"/>
    <property type="match status" value="1"/>
</dbReference>
<dbReference type="EMBL" id="CP054614">
    <property type="protein sequence ID" value="QKS58178.1"/>
    <property type="molecule type" value="Genomic_DNA"/>
</dbReference>
<keyword evidence="3" id="KW-0804">Transcription</keyword>
<dbReference type="PANTHER" id="PTHR43280">
    <property type="entry name" value="ARAC-FAMILY TRANSCRIPTIONAL REGULATOR"/>
    <property type="match status" value="1"/>
</dbReference>
<gene>
    <name evidence="5" type="ORF">HUB98_19295</name>
</gene>
<organism evidence="5 6">
    <name type="scientific">Paenibacillus barcinonensis</name>
    <dbReference type="NCBI Taxonomy" id="198119"/>
    <lineage>
        <taxon>Bacteria</taxon>
        <taxon>Bacillati</taxon>
        <taxon>Bacillota</taxon>
        <taxon>Bacilli</taxon>
        <taxon>Bacillales</taxon>
        <taxon>Paenibacillaceae</taxon>
        <taxon>Paenibacillus</taxon>
    </lineage>
</organism>
<evidence type="ECO:0000313" key="5">
    <source>
        <dbReference type="EMBL" id="QKS58178.1"/>
    </source>
</evidence>
<evidence type="ECO:0000313" key="6">
    <source>
        <dbReference type="Proteomes" id="UP000509327"/>
    </source>
</evidence>
<keyword evidence="6" id="KW-1185">Reference proteome</keyword>
<proteinExistence type="predicted"/>
<sequence length="259" mass="30150">MMNIQINCIFNQIIYPNSTVDFSCFENGYMLLENIGSVEIITTNERVSLNNEIILVGNKFKLNNCSSKKSVEIRGITFSNLKRSIRNAPNIISIKDEYQVQLAKRTLNLPKGSQNLEQIYKDLGSLLSLNFSKCTQFLSTQFIDSRLIKINRYIRKYYWKPITLDFLAEMIGCTPVYLSNTYSKVFKVPPIRHLQMIRMKKAAMLLAETDLVIKEIAKNLGYISSSQFSVIFKRYYLYTPLEFRILNISKQKTIEEEKR</sequence>
<evidence type="ECO:0000256" key="1">
    <source>
        <dbReference type="ARBA" id="ARBA00023015"/>
    </source>
</evidence>
<dbReference type="PRINTS" id="PR00032">
    <property type="entry name" value="HTHARAC"/>
</dbReference>
<keyword evidence="1" id="KW-0805">Transcription regulation</keyword>
<dbReference type="InterPro" id="IPR018060">
    <property type="entry name" value="HTH_AraC"/>
</dbReference>
<dbReference type="SUPFAM" id="SSF46689">
    <property type="entry name" value="Homeodomain-like"/>
    <property type="match status" value="1"/>
</dbReference>
<accession>A0ABX6Q7K0</accession>
<dbReference type="SMART" id="SM00342">
    <property type="entry name" value="HTH_ARAC"/>
    <property type="match status" value="1"/>
</dbReference>
<dbReference type="Proteomes" id="UP000509327">
    <property type="component" value="Chromosome"/>
</dbReference>
<dbReference type="PANTHER" id="PTHR43280:SF2">
    <property type="entry name" value="HTH-TYPE TRANSCRIPTIONAL REGULATOR EXSA"/>
    <property type="match status" value="1"/>
</dbReference>
<keyword evidence="2" id="KW-0238">DNA-binding</keyword>
<reference evidence="5 6" key="1">
    <citation type="submission" date="2020-06" db="EMBL/GenBank/DDBJ databases">
        <title>Complete genome of Paenibacillus barcinonensis KACC11450.</title>
        <authorList>
            <person name="Kim M."/>
            <person name="Park Y.-J."/>
            <person name="Shin J.-H."/>
        </authorList>
    </citation>
    <scope>NUCLEOTIDE SEQUENCE [LARGE SCALE GENOMIC DNA]</scope>
    <source>
        <strain evidence="5 6">KACC11450</strain>
    </source>
</reference>
<dbReference type="PROSITE" id="PS01124">
    <property type="entry name" value="HTH_ARAC_FAMILY_2"/>
    <property type="match status" value="1"/>
</dbReference>